<dbReference type="EMBL" id="CYRY02046873">
    <property type="protein sequence ID" value="VCX42679.1"/>
    <property type="molecule type" value="Genomic_DNA"/>
</dbReference>
<gene>
    <name evidence="2" type="ORF">BN2614_LOCUS1</name>
</gene>
<protein>
    <submittedName>
        <fullName evidence="2">Uncharacterized protein</fullName>
    </submittedName>
</protein>
<comment type="caution">
    <text evidence="2">The sequence shown here is derived from an EMBL/GenBank/DDBJ whole genome shotgun (WGS) entry which is preliminary data.</text>
</comment>
<reference evidence="2 3" key="1">
    <citation type="submission" date="2018-10" db="EMBL/GenBank/DDBJ databases">
        <authorList>
            <person name="Ekblom R."/>
            <person name="Jareborg N."/>
        </authorList>
    </citation>
    <scope>NUCLEOTIDE SEQUENCE [LARGE SCALE GENOMIC DNA]</scope>
    <source>
        <tissue evidence="2">Muscle</tissue>
    </source>
</reference>
<accession>A0A9X9MD19</accession>
<feature type="non-terminal residue" evidence="2">
    <location>
        <position position="1"/>
    </location>
</feature>
<dbReference type="AlphaFoldDB" id="A0A9X9MD19"/>
<feature type="compositionally biased region" description="Basic and acidic residues" evidence="1">
    <location>
        <begin position="118"/>
        <end position="131"/>
    </location>
</feature>
<feature type="compositionally biased region" description="Polar residues" evidence="1">
    <location>
        <begin position="104"/>
        <end position="117"/>
    </location>
</feature>
<organism evidence="2 3">
    <name type="scientific">Gulo gulo</name>
    <name type="common">Wolverine</name>
    <name type="synonym">Gluton</name>
    <dbReference type="NCBI Taxonomy" id="48420"/>
    <lineage>
        <taxon>Eukaryota</taxon>
        <taxon>Metazoa</taxon>
        <taxon>Chordata</taxon>
        <taxon>Craniata</taxon>
        <taxon>Vertebrata</taxon>
        <taxon>Euteleostomi</taxon>
        <taxon>Mammalia</taxon>
        <taxon>Eutheria</taxon>
        <taxon>Laurasiatheria</taxon>
        <taxon>Carnivora</taxon>
        <taxon>Caniformia</taxon>
        <taxon>Musteloidea</taxon>
        <taxon>Mustelidae</taxon>
        <taxon>Guloninae</taxon>
        <taxon>Gulo</taxon>
    </lineage>
</organism>
<evidence type="ECO:0000313" key="3">
    <source>
        <dbReference type="Proteomes" id="UP000269945"/>
    </source>
</evidence>
<feature type="region of interest" description="Disordered" evidence="1">
    <location>
        <begin position="96"/>
        <end position="143"/>
    </location>
</feature>
<evidence type="ECO:0000313" key="2">
    <source>
        <dbReference type="EMBL" id="VCX42679.1"/>
    </source>
</evidence>
<evidence type="ECO:0000256" key="1">
    <source>
        <dbReference type="SAM" id="MobiDB-lite"/>
    </source>
</evidence>
<proteinExistence type="predicted"/>
<keyword evidence="3" id="KW-1185">Reference proteome</keyword>
<sequence length="158" mass="17183">GSAGWDPGGSLPACDTGPLHLLAAGRGRRRRGDGAASPCGWVLHDVGPDSLSLCTTANVSPSSCRKCHHCDLQPHEPAHQHHETVDDATVFSRQDRGSHGLDIHSSSSNHHTCGLRQQDSHRLSFPEHNPDDAGLSDHPSPQQFGHVRFFLRDTYTNY</sequence>
<name>A0A9X9MD19_GULGU</name>
<dbReference type="Proteomes" id="UP000269945">
    <property type="component" value="Unassembled WGS sequence"/>
</dbReference>